<proteinExistence type="predicted"/>
<accession>A0A7J7ILX8</accession>
<sequence>MASVLPVKSVQAMEARAAGSIQRSLQRSQRVVEQAMIDYSDSVLAVSTNAVLNPCYVRRLEGPNALTIGGESLLAYRRYGALEKDVTLLGALHGRPRPFVQFGAAKLPGEEYGADARIGVECLLHWSRKKGNMSREESRARRLTNQVDEKIDSFGFRARGLLVHATAGTFMDGKGKYEPAFSLAVGFAFSR</sequence>
<evidence type="ECO:0000313" key="2">
    <source>
        <dbReference type="Proteomes" id="UP000530660"/>
    </source>
</evidence>
<organism evidence="1 2">
    <name type="scientific">Cyanidiococcus yangmingshanensis</name>
    <dbReference type="NCBI Taxonomy" id="2690220"/>
    <lineage>
        <taxon>Eukaryota</taxon>
        <taxon>Rhodophyta</taxon>
        <taxon>Bangiophyceae</taxon>
        <taxon>Cyanidiales</taxon>
        <taxon>Cyanidiaceae</taxon>
        <taxon>Cyanidiococcus</taxon>
    </lineage>
</organism>
<dbReference type="OrthoDB" id="10358172at2759"/>
<comment type="caution">
    <text evidence="1">The sequence shown here is derived from an EMBL/GenBank/DDBJ whole genome shotgun (WGS) entry which is preliminary data.</text>
</comment>
<protein>
    <submittedName>
        <fullName evidence="1">Uncharacterized protein</fullName>
    </submittedName>
</protein>
<dbReference type="EMBL" id="VWRR01000004">
    <property type="protein sequence ID" value="KAF6004126.1"/>
    <property type="molecule type" value="Genomic_DNA"/>
</dbReference>
<dbReference type="Proteomes" id="UP000530660">
    <property type="component" value="Unassembled WGS sequence"/>
</dbReference>
<evidence type="ECO:0000313" key="1">
    <source>
        <dbReference type="EMBL" id="KAF6004126.1"/>
    </source>
</evidence>
<name>A0A7J7ILX8_9RHOD</name>
<keyword evidence="2" id="KW-1185">Reference proteome</keyword>
<dbReference type="AlphaFoldDB" id="A0A7J7ILX8"/>
<gene>
    <name evidence="1" type="ORF">F1559_002144</name>
</gene>
<reference evidence="1 2" key="1">
    <citation type="journal article" date="2020" name="J. Phycol.">
        <title>Comparative genome analysis reveals Cyanidiococcus gen. nov., a new extremophilic red algal genus sister to Cyanidioschyzon (Cyanidioschyzonaceae, Rhodophyta).</title>
        <authorList>
            <person name="Liu S.-L."/>
            <person name="Chiang Y.-R."/>
            <person name="Yoon H.S."/>
            <person name="Fu H.-Y."/>
        </authorList>
    </citation>
    <scope>NUCLEOTIDE SEQUENCE [LARGE SCALE GENOMIC DNA]</scope>
    <source>
        <strain evidence="1 2">THAL066</strain>
    </source>
</reference>